<dbReference type="AlphaFoldDB" id="A0A2S8BJA0"/>
<sequence>MHPSKSRRLDRPGLLGRLDLLGPLEMSAHLASPARWDRLEAPAPLAQLVRLADLVVPAFPGRPAGLGSPVRPVGLVHPVCLEPLVLQGR</sequence>
<name>A0A2S8BJA0_9MYCO</name>
<accession>A0A2S8BJA0</accession>
<gene>
    <name evidence="1" type="ORF">C1Y40_03125</name>
</gene>
<protein>
    <submittedName>
        <fullName evidence="1">Uncharacterized protein</fullName>
    </submittedName>
</protein>
<proteinExistence type="predicted"/>
<reference evidence="1 2" key="1">
    <citation type="journal article" date="2017" name="Int. J. Syst. Evol. Microbiol.">
        <title>Mycobacterium talmoniae sp. nov., a slowly growing mycobacterium isolated from human respiratory samples.</title>
        <authorList>
            <person name="Davidson R.M."/>
            <person name="DeGroote M.A."/>
            <person name="Marola J.L."/>
            <person name="Buss S."/>
            <person name="Jones V."/>
            <person name="McNeil M.R."/>
            <person name="Freifeld A.G."/>
            <person name="Elaine Epperson L."/>
            <person name="Hasan N.A."/>
            <person name="Jackson M."/>
            <person name="Iwen P.C."/>
            <person name="Salfinger M."/>
            <person name="Strong M."/>
        </authorList>
    </citation>
    <scope>NUCLEOTIDE SEQUENCE [LARGE SCALE GENOMIC DNA]</scope>
    <source>
        <strain evidence="1 2">ATCC BAA-2683</strain>
    </source>
</reference>
<evidence type="ECO:0000313" key="1">
    <source>
        <dbReference type="EMBL" id="PQM46688.1"/>
    </source>
</evidence>
<dbReference type="Proteomes" id="UP000238296">
    <property type="component" value="Unassembled WGS sequence"/>
</dbReference>
<dbReference type="EMBL" id="PPEA01000447">
    <property type="protein sequence ID" value="PQM46688.1"/>
    <property type="molecule type" value="Genomic_DNA"/>
</dbReference>
<evidence type="ECO:0000313" key="2">
    <source>
        <dbReference type="Proteomes" id="UP000238296"/>
    </source>
</evidence>
<organism evidence="1 2">
    <name type="scientific">Mycobacterium talmoniae</name>
    <dbReference type="NCBI Taxonomy" id="1858794"/>
    <lineage>
        <taxon>Bacteria</taxon>
        <taxon>Bacillati</taxon>
        <taxon>Actinomycetota</taxon>
        <taxon>Actinomycetes</taxon>
        <taxon>Mycobacteriales</taxon>
        <taxon>Mycobacteriaceae</taxon>
        <taxon>Mycobacterium</taxon>
    </lineage>
</organism>
<comment type="caution">
    <text evidence="1">The sequence shown here is derived from an EMBL/GenBank/DDBJ whole genome shotgun (WGS) entry which is preliminary data.</text>
</comment>